<evidence type="ECO:0000256" key="1">
    <source>
        <dbReference type="SAM" id="MobiDB-lite"/>
    </source>
</evidence>
<accession>A0A6J4MU58</accession>
<proteinExistence type="predicted"/>
<feature type="compositionally biased region" description="Low complexity" evidence="1">
    <location>
        <begin position="23"/>
        <end position="32"/>
    </location>
</feature>
<feature type="region of interest" description="Disordered" evidence="1">
    <location>
        <begin position="1"/>
        <end position="82"/>
    </location>
</feature>
<sequence length="82" mass="8607">VRRQRGAGSAGHDHGSEQRLPSGGRADPAAGRGRQRVPAGGGQEGVAVPLRRVGEQAVLRRHAQQDRLCRGGAGRARAGRRL</sequence>
<evidence type="ECO:0000313" key="2">
    <source>
        <dbReference type="EMBL" id="CAA9369034.1"/>
    </source>
</evidence>
<feature type="non-terminal residue" evidence="2">
    <location>
        <position position="1"/>
    </location>
</feature>
<organism evidence="2">
    <name type="scientific">uncultured Gemmatimonadota bacterium</name>
    <dbReference type="NCBI Taxonomy" id="203437"/>
    <lineage>
        <taxon>Bacteria</taxon>
        <taxon>Pseudomonadati</taxon>
        <taxon>Gemmatimonadota</taxon>
        <taxon>environmental samples</taxon>
    </lineage>
</organism>
<name>A0A6J4MU58_9BACT</name>
<protein>
    <submittedName>
        <fullName evidence="2">Uncharacterized protein</fullName>
    </submittedName>
</protein>
<dbReference type="AlphaFoldDB" id="A0A6J4MU58"/>
<reference evidence="2" key="1">
    <citation type="submission" date="2020-02" db="EMBL/GenBank/DDBJ databases">
        <authorList>
            <person name="Meier V. D."/>
        </authorList>
    </citation>
    <scope>NUCLEOTIDE SEQUENCE</scope>
    <source>
        <strain evidence="2">AVDCRST_MAG89</strain>
    </source>
</reference>
<feature type="non-terminal residue" evidence="2">
    <location>
        <position position="82"/>
    </location>
</feature>
<gene>
    <name evidence="2" type="ORF">AVDCRST_MAG89-4394</name>
</gene>
<dbReference type="EMBL" id="CADCTV010000921">
    <property type="protein sequence ID" value="CAA9369034.1"/>
    <property type="molecule type" value="Genomic_DNA"/>
</dbReference>